<proteinExistence type="predicted"/>
<reference evidence="1" key="1">
    <citation type="submission" date="2019-08" db="EMBL/GenBank/DDBJ databases">
        <authorList>
            <person name="Kucharzyk K."/>
            <person name="Murdoch R.W."/>
            <person name="Higgins S."/>
            <person name="Loffler F."/>
        </authorList>
    </citation>
    <scope>NUCLEOTIDE SEQUENCE</scope>
</reference>
<evidence type="ECO:0000313" key="1">
    <source>
        <dbReference type="EMBL" id="MPN35767.1"/>
    </source>
</evidence>
<organism evidence="1">
    <name type="scientific">bioreactor metagenome</name>
    <dbReference type="NCBI Taxonomy" id="1076179"/>
    <lineage>
        <taxon>unclassified sequences</taxon>
        <taxon>metagenomes</taxon>
        <taxon>ecological metagenomes</taxon>
    </lineage>
</organism>
<comment type="caution">
    <text evidence="1">The sequence shown here is derived from an EMBL/GenBank/DDBJ whole genome shotgun (WGS) entry which is preliminary data.</text>
</comment>
<dbReference type="AlphaFoldDB" id="A0A645H9S6"/>
<sequence length="144" mass="15498">MSCRPELYTHGLAVEACSVGEAGIAHGSKNGLGDHHDGSREVHGGLALFSDGDTAGDGIIGSIGKTSEDSFPSYVANGDLHIIHFGDFVDQINFKANDITFLINEFKRRPSAVRSKDIRFPTLLLGLCKQEGRGQYQKNHEQGG</sequence>
<dbReference type="EMBL" id="VSSQ01089566">
    <property type="protein sequence ID" value="MPN35767.1"/>
    <property type="molecule type" value="Genomic_DNA"/>
</dbReference>
<gene>
    <name evidence="1" type="ORF">SDC9_183266</name>
</gene>
<accession>A0A645H9S6</accession>
<protein>
    <submittedName>
        <fullName evidence="1">Uncharacterized protein</fullName>
    </submittedName>
</protein>
<name>A0A645H9S6_9ZZZZ</name>